<evidence type="ECO:0000313" key="2">
    <source>
        <dbReference type="Proteomes" id="UP000265801"/>
    </source>
</evidence>
<dbReference type="OrthoDB" id="2814247at2"/>
<evidence type="ECO:0000313" key="1">
    <source>
        <dbReference type="EMBL" id="RIW38947.1"/>
    </source>
</evidence>
<sequence length="264" mass="31171">MANWKLTNEDLYLLVKMLGGKVLIGVSNPFPHYGENELEKEWERMFKKLHGMELVDYIDGELKFDEPFIGAMWVLARSKLVAEVVIDEEEQSLFYFSDEIVVECMKEDESGFRIYTHPAPEWTMKQVIFPRMLMGIEDRTVRMNDLLCLLPRDYDQYSKEQDIFNLDQVRINNELGENSLLVKQFRRSVQRKIHSNRLMVFYRSESEWAIEGVHVLSSPSYNWTLRMVNKDGIEWLHARQAAGEVLVKEITGTFERVKQKQQVH</sequence>
<comment type="caution">
    <text evidence="1">The sequence shown here is derived from an EMBL/GenBank/DDBJ whole genome shotgun (WGS) entry which is preliminary data.</text>
</comment>
<gene>
    <name evidence="1" type="ORF">D3H55_00930</name>
</gene>
<accession>A0A3A1R7I1</accession>
<proteinExistence type="predicted"/>
<keyword evidence="2" id="KW-1185">Reference proteome</keyword>
<dbReference type="EMBL" id="QXIR01000001">
    <property type="protein sequence ID" value="RIW38947.1"/>
    <property type="molecule type" value="Genomic_DNA"/>
</dbReference>
<dbReference type="RefSeq" id="WP_119544956.1">
    <property type="nucleotide sequence ID" value="NZ_QXIR01000001.1"/>
</dbReference>
<dbReference type="AlphaFoldDB" id="A0A3A1R7I1"/>
<name>A0A3A1R7I1_9BACI</name>
<organism evidence="1 2">
    <name type="scientific">Bacillus salacetis</name>
    <dbReference type="NCBI Taxonomy" id="2315464"/>
    <lineage>
        <taxon>Bacteria</taxon>
        <taxon>Bacillati</taxon>
        <taxon>Bacillota</taxon>
        <taxon>Bacilli</taxon>
        <taxon>Bacillales</taxon>
        <taxon>Bacillaceae</taxon>
        <taxon>Bacillus</taxon>
    </lineage>
</organism>
<reference evidence="1 2" key="1">
    <citation type="submission" date="2018-09" db="EMBL/GenBank/DDBJ databases">
        <title>Bacillus saliacetes sp. nov., isolated from Thai shrimp paste (Ka-pi).</title>
        <authorList>
            <person name="Daroonpunt R."/>
            <person name="Tanasupawat S."/>
            <person name="Yiamsombut S."/>
        </authorList>
    </citation>
    <scope>NUCLEOTIDE SEQUENCE [LARGE SCALE GENOMIC DNA]</scope>
    <source>
        <strain evidence="1 2">SKP7-4</strain>
    </source>
</reference>
<dbReference type="Proteomes" id="UP000265801">
    <property type="component" value="Unassembled WGS sequence"/>
</dbReference>
<protein>
    <submittedName>
        <fullName evidence="1">Uncharacterized protein</fullName>
    </submittedName>
</protein>